<dbReference type="KEGG" id="loi:92358925"/>
<evidence type="ECO:0000256" key="6">
    <source>
        <dbReference type="ARBA" id="ARBA00022692"/>
    </source>
</evidence>
<keyword evidence="4" id="KW-0444">Lipid biosynthesis</keyword>
<evidence type="ECO:0000256" key="5">
    <source>
        <dbReference type="ARBA" id="ARBA00022679"/>
    </source>
</evidence>
<dbReference type="AlphaFoldDB" id="A0A836FVV0"/>
<comment type="pathway">
    <text evidence="13">Phospholipid metabolism; CDP-diacylglycerol biosynthesis; CDP-diacylglycerol from sn-glycerol 3-phosphate: step 3/3.</text>
</comment>
<dbReference type="EMBL" id="JAFHLR010000032">
    <property type="protein sequence ID" value="KAG5470277.1"/>
    <property type="molecule type" value="Genomic_DNA"/>
</dbReference>
<keyword evidence="3" id="KW-1003">Cell membrane</keyword>
<keyword evidence="11" id="KW-0594">Phospholipid biosynthesis</keyword>
<reference evidence="16" key="2">
    <citation type="journal article" date="2021" name="Sci. Data">
        <title>Chromosome-scale genome sequencing, assembly and annotation of six genomes from subfamily Leishmaniinae.</title>
        <authorList>
            <person name="Almutairi H."/>
            <person name="Urbaniak M.D."/>
            <person name="Bates M.D."/>
            <person name="Jariyapan N."/>
            <person name="Kwakye-Nuako G."/>
            <person name="Thomaz Soccol V."/>
            <person name="Al-Salem W.S."/>
            <person name="Dillon R.J."/>
            <person name="Bates P.A."/>
            <person name="Gatherer D."/>
        </authorList>
    </citation>
    <scope>NUCLEOTIDE SEQUENCE [LARGE SCALE GENOMIC DNA]</scope>
</reference>
<dbReference type="RefSeq" id="XP_067060543.1">
    <property type="nucleotide sequence ID" value="XM_067204991.1"/>
</dbReference>
<evidence type="ECO:0000256" key="8">
    <source>
        <dbReference type="ARBA" id="ARBA00022989"/>
    </source>
</evidence>
<dbReference type="InterPro" id="IPR000374">
    <property type="entry name" value="PC_trans"/>
</dbReference>
<gene>
    <name evidence="15" type="ORF">LSCM4_02972</name>
</gene>
<evidence type="ECO:0000256" key="11">
    <source>
        <dbReference type="ARBA" id="ARBA00023209"/>
    </source>
</evidence>
<protein>
    <recommendedName>
        <fullName evidence="13">Phosphatidate cytidylyltransferase</fullName>
        <ecNumber evidence="13">2.7.7.41</ecNumber>
    </recommendedName>
</protein>
<evidence type="ECO:0000256" key="3">
    <source>
        <dbReference type="ARBA" id="ARBA00022475"/>
    </source>
</evidence>
<comment type="subcellular location">
    <subcellularLocation>
        <location evidence="1">Cell membrane</location>
        <topology evidence="1">Multi-pass membrane protein</topology>
    </subcellularLocation>
</comment>
<dbReference type="GO" id="GO:0005886">
    <property type="term" value="C:plasma membrane"/>
    <property type="evidence" value="ECO:0007669"/>
    <property type="project" value="UniProtKB-SubCell"/>
</dbReference>
<dbReference type="Pfam" id="PF01148">
    <property type="entry name" value="CTP_transf_1"/>
    <property type="match status" value="1"/>
</dbReference>
<feature type="transmembrane region" description="Helical" evidence="14">
    <location>
        <begin position="154"/>
        <end position="177"/>
    </location>
</feature>
<keyword evidence="16" id="KW-1185">Reference proteome</keyword>
<comment type="caution">
    <text evidence="15">The sequence shown here is derived from an EMBL/GenBank/DDBJ whole genome shotgun (WGS) entry which is preliminary data.</text>
</comment>
<keyword evidence="8 14" id="KW-1133">Transmembrane helix</keyword>
<evidence type="ECO:0000256" key="13">
    <source>
        <dbReference type="RuleBase" id="RU003938"/>
    </source>
</evidence>
<keyword evidence="9" id="KW-0443">Lipid metabolism</keyword>
<organism evidence="15 16">
    <name type="scientific">Leishmania orientalis</name>
    <dbReference type="NCBI Taxonomy" id="2249476"/>
    <lineage>
        <taxon>Eukaryota</taxon>
        <taxon>Discoba</taxon>
        <taxon>Euglenozoa</taxon>
        <taxon>Kinetoplastea</taxon>
        <taxon>Metakinetoplastina</taxon>
        <taxon>Trypanosomatida</taxon>
        <taxon>Trypanosomatidae</taxon>
        <taxon>Leishmaniinae</taxon>
        <taxon>Leishmania</taxon>
    </lineage>
</organism>
<evidence type="ECO:0000256" key="2">
    <source>
        <dbReference type="ARBA" id="ARBA00010185"/>
    </source>
</evidence>
<reference evidence="16" key="1">
    <citation type="journal article" date="2021" name="Microbiol. Resour. Announc.">
        <title>LGAAP: Leishmaniinae Genome Assembly and Annotation Pipeline.</title>
        <authorList>
            <person name="Almutairi H."/>
            <person name="Urbaniak M.D."/>
            <person name="Bates M.D."/>
            <person name="Jariyapan N."/>
            <person name="Kwakye-Nuako G."/>
            <person name="Thomaz-Soccol V."/>
            <person name="Al-Salem W.S."/>
            <person name="Dillon R.J."/>
            <person name="Bates P.A."/>
            <person name="Gatherer D."/>
        </authorList>
    </citation>
    <scope>NUCLEOTIDE SEQUENCE [LARGE SCALE GENOMIC DNA]</scope>
</reference>
<accession>A0A836FVV0</accession>
<dbReference type="PANTHER" id="PTHR46382:SF1">
    <property type="entry name" value="PHOSPHATIDATE CYTIDYLYLTRANSFERASE"/>
    <property type="match status" value="1"/>
</dbReference>
<feature type="transmembrane region" description="Helical" evidence="14">
    <location>
        <begin position="26"/>
        <end position="45"/>
    </location>
</feature>
<evidence type="ECO:0000256" key="1">
    <source>
        <dbReference type="ARBA" id="ARBA00004651"/>
    </source>
</evidence>
<dbReference type="EC" id="2.7.7.41" evidence="13"/>
<dbReference type="PANTHER" id="PTHR46382">
    <property type="entry name" value="PHOSPHATIDATE CYTIDYLYLTRANSFERASE"/>
    <property type="match status" value="1"/>
</dbReference>
<dbReference type="GO" id="GO:0016024">
    <property type="term" value="P:CDP-diacylglycerol biosynthetic process"/>
    <property type="evidence" value="ECO:0007669"/>
    <property type="project" value="UniProtKB-UniPathway"/>
</dbReference>
<keyword evidence="6 13" id="KW-0812">Transmembrane</keyword>
<dbReference type="UniPathway" id="UPA00557">
    <property type="reaction ID" value="UER00614"/>
</dbReference>
<evidence type="ECO:0000256" key="4">
    <source>
        <dbReference type="ARBA" id="ARBA00022516"/>
    </source>
</evidence>
<evidence type="ECO:0000313" key="16">
    <source>
        <dbReference type="Proteomes" id="UP000674143"/>
    </source>
</evidence>
<feature type="transmembrane region" description="Helical" evidence="14">
    <location>
        <begin position="419"/>
        <end position="438"/>
    </location>
</feature>
<evidence type="ECO:0000256" key="14">
    <source>
        <dbReference type="SAM" id="Phobius"/>
    </source>
</evidence>
<keyword evidence="5 13" id="KW-0808">Transferase</keyword>
<keyword evidence="10 14" id="KW-0472">Membrane</keyword>
<evidence type="ECO:0000313" key="15">
    <source>
        <dbReference type="EMBL" id="KAG5470277.1"/>
    </source>
</evidence>
<keyword evidence="7 13" id="KW-0548">Nucleotidyltransferase</keyword>
<proteinExistence type="inferred from homology"/>
<name>A0A836FVV0_9TRYP</name>
<evidence type="ECO:0000256" key="9">
    <source>
        <dbReference type="ARBA" id="ARBA00023098"/>
    </source>
</evidence>
<evidence type="ECO:0000256" key="7">
    <source>
        <dbReference type="ARBA" id="ARBA00022695"/>
    </source>
</evidence>
<evidence type="ECO:0000256" key="12">
    <source>
        <dbReference type="ARBA" id="ARBA00023264"/>
    </source>
</evidence>
<dbReference type="GO" id="GO:0004605">
    <property type="term" value="F:phosphatidate cytidylyltransferase activity"/>
    <property type="evidence" value="ECO:0007669"/>
    <property type="project" value="UniProtKB-EC"/>
</dbReference>
<comment type="catalytic activity">
    <reaction evidence="13">
        <text>a 1,2-diacyl-sn-glycero-3-phosphate + CTP + H(+) = a CDP-1,2-diacyl-sn-glycerol + diphosphate</text>
        <dbReference type="Rhea" id="RHEA:16229"/>
        <dbReference type="ChEBI" id="CHEBI:15378"/>
        <dbReference type="ChEBI" id="CHEBI:33019"/>
        <dbReference type="ChEBI" id="CHEBI:37563"/>
        <dbReference type="ChEBI" id="CHEBI:58332"/>
        <dbReference type="ChEBI" id="CHEBI:58608"/>
        <dbReference type="EC" id="2.7.7.41"/>
    </reaction>
</comment>
<comment type="similarity">
    <text evidence="2 13">Belongs to the CDS family.</text>
</comment>
<dbReference type="Proteomes" id="UP000674143">
    <property type="component" value="Unassembled WGS sequence"/>
</dbReference>
<feature type="transmembrane region" description="Helical" evidence="14">
    <location>
        <begin position="51"/>
        <end position="69"/>
    </location>
</feature>
<evidence type="ECO:0000256" key="10">
    <source>
        <dbReference type="ARBA" id="ARBA00023136"/>
    </source>
</evidence>
<sequence length="498" mass="53805">MTGDGMATDLPANASPARNRIGLTNIQMRTVTICIVGPAVIAFANYSERCATALVFFATFVCGIEWSGVKRHLKVALIMSMDNAATSTSRSPMPSPTQLLDFVARPLPSSPYIEGVPLCPEEYALPVAPISLYSILKHLGWALLAVAAHMGEEVFLVVLELYFLIFVVVTLAAHNQLKLKVEHAMRRLSQELSSGSQSNLQGVDDSAGNDGCAPAATAALNAELGLSLKDEGMTKEARVAKAQRDYFLLMELRMIAERQPTEQFLDFCLDIFGILWITGIITPIFVYRIANVGVPWLGSTLIGNFANDIAALVVGRSLKVLRERYGQIYDVTGEEAPATPTARQPRKRPLKEASGFVRAVLRSPHHLYPAISPNKSVEGAVAGVVMNAVSFAGLMLLSYRGLFAAPAANIVNPAFQSVALWLLLGVIMGVLGVCGDLLQSMLKRAARVKDAGFIIPGHGGMLDRVDGMLLVFPFVHCALRVITRLSSDSRNSFSFFAV</sequence>
<dbReference type="PROSITE" id="PS01315">
    <property type="entry name" value="CDS"/>
    <property type="match status" value="1"/>
</dbReference>
<dbReference type="GeneID" id="92358925"/>
<feature type="transmembrane region" description="Helical" evidence="14">
    <location>
        <begin position="267"/>
        <end position="290"/>
    </location>
</feature>
<keyword evidence="12" id="KW-1208">Phospholipid metabolism</keyword>
<feature type="transmembrane region" description="Helical" evidence="14">
    <location>
        <begin position="296"/>
        <end position="315"/>
    </location>
</feature>
<feature type="transmembrane region" description="Helical" evidence="14">
    <location>
        <begin position="380"/>
        <end position="399"/>
    </location>
</feature>